<dbReference type="EMBL" id="FKJW01000003">
    <property type="protein sequence ID" value="SAK14658.1"/>
    <property type="molecule type" value="Genomic_DNA"/>
</dbReference>
<evidence type="ECO:0000313" key="1">
    <source>
        <dbReference type="EMBL" id="SAK14658.1"/>
    </source>
</evidence>
<dbReference type="AlphaFoldDB" id="A0ABD7LGS5"/>
<dbReference type="Proteomes" id="UP000196218">
    <property type="component" value="Unassembled WGS sequence"/>
</dbReference>
<comment type="caution">
    <text evidence="1">The sequence shown here is derived from an EMBL/GenBank/DDBJ whole genome shotgun (WGS) entry which is preliminary data.</text>
</comment>
<accession>A0ABD7LGS5</accession>
<evidence type="ECO:0000313" key="2">
    <source>
        <dbReference type="Proteomes" id="UP000196218"/>
    </source>
</evidence>
<proteinExistence type="predicted"/>
<reference evidence="1 2" key="1">
    <citation type="submission" date="2016-04" db="EMBL/GenBank/DDBJ databases">
        <authorList>
            <person name="Peeters C."/>
        </authorList>
    </citation>
    <scope>NUCLEOTIDE SEQUENCE [LARGE SCALE GENOMIC DNA]</scope>
    <source>
        <strain evidence="1">LMG 29311</strain>
    </source>
</reference>
<sequence>MRRDAAPRSTQTPRVEPWRFFVWGGVKVDRRRAIVRLRKRGYGTGHTDARVDECEHDLRIGITHTP</sequence>
<gene>
    <name evidence="1" type="ORF">UA18_01061</name>
</gene>
<organism evidence="1 2">
    <name type="scientific">Burkholderia multivorans</name>
    <dbReference type="NCBI Taxonomy" id="87883"/>
    <lineage>
        <taxon>Bacteria</taxon>
        <taxon>Pseudomonadati</taxon>
        <taxon>Pseudomonadota</taxon>
        <taxon>Betaproteobacteria</taxon>
        <taxon>Burkholderiales</taxon>
        <taxon>Burkholderiaceae</taxon>
        <taxon>Burkholderia</taxon>
        <taxon>Burkholderia cepacia complex</taxon>
    </lineage>
</organism>
<protein>
    <submittedName>
        <fullName evidence="1">Uncharacterized protein</fullName>
    </submittedName>
</protein>
<name>A0ABD7LGS5_9BURK</name>